<dbReference type="Pfam" id="PF02498">
    <property type="entry name" value="Bro-N"/>
    <property type="match status" value="1"/>
</dbReference>
<evidence type="ECO:0000313" key="3">
    <source>
        <dbReference type="Proteomes" id="UP000185210"/>
    </source>
</evidence>
<feature type="domain" description="Bro-N" evidence="1">
    <location>
        <begin position="1"/>
        <end position="107"/>
    </location>
</feature>
<dbReference type="PROSITE" id="PS51750">
    <property type="entry name" value="BRO_N"/>
    <property type="match status" value="1"/>
</dbReference>
<dbReference type="InterPro" id="IPR003497">
    <property type="entry name" value="BRO_N_domain"/>
</dbReference>
<dbReference type="InterPro" id="IPR005039">
    <property type="entry name" value="Ant_C"/>
</dbReference>
<organism evidence="2 3">
    <name type="scientific">Mycobacteroides abscessus subsp. abscessus</name>
    <dbReference type="NCBI Taxonomy" id="1185650"/>
    <lineage>
        <taxon>Bacteria</taxon>
        <taxon>Bacillati</taxon>
        <taxon>Actinomycetota</taxon>
        <taxon>Actinomycetes</taxon>
        <taxon>Mycobacteriales</taxon>
        <taxon>Mycobacteriaceae</taxon>
        <taxon>Mycobacteroides</taxon>
        <taxon>Mycobacteroides abscessus</taxon>
    </lineage>
</organism>
<comment type="caution">
    <text evidence="2">The sequence shown here is derived from an EMBL/GenBank/DDBJ whole genome shotgun (WGS) entry which is preliminary data.</text>
</comment>
<dbReference type="GO" id="GO:0003677">
    <property type="term" value="F:DNA binding"/>
    <property type="evidence" value="ECO:0007669"/>
    <property type="project" value="InterPro"/>
</dbReference>
<sequence length="270" mass="29914">MSAVELFTYADTQSVRVVRDAEGDPLFVLADLCRVLELSNTSMVAERIEVDALSTTEVIDSMGRAQHARVVSESGMYEVIFMSRKPEAAKFRRWITGEVLPAIRKTGTYSRYPAQPTELPSKRQLAQMVIDAEDRAEAETRARVEAESRAKELAIPASAWSHMADSTGDYAVDDAAKVLSRDPAINIGRGRLFSFMAAEGWIFRDKSTSRWKAYQTQVDTGRLVEKLGSPYLHEPTGEMKLPAPTIRITAKGLAELHKRLGGAEQLPLLA</sequence>
<dbReference type="Proteomes" id="UP000185210">
    <property type="component" value="Unassembled WGS sequence"/>
</dbReference>
<accession>A0AB38CSR6</accession>
<gene>
    <name evidence="2" type="ORF">SAMEA2070301_00306</name>
</gene>
<protein>
    <submittedName>
        <fullName evidence="2">Gp54 protein</fullName>
    </submittedName>
</protein>
<dbReference type="EMBL" id="FSHM01000001">
    <property type="protein sequence ID" value="SIA12213.1"/>
    <property type="molecule type" value="Genomic_DNA"/>
</dbReference>
<dbReference type="PANTHER" id="PTHR36180">
    <property type="entry name" value="DNA-BINDING PROTEIN-RELATED-RELATED"/>
    <property type="match status" value="1"/>
</dbReference>
<dbReference type="SMART" id="SM01040">
    <property type="entry name" value="Bro-N"/>
    <property type="match status" value="1"/>
</dbReference>
<name>A0AB38CSR6_9MYCO</name>
<evidence type="ECO:0000313" key="2">
    <source>
        <dbReference type="EMBL" id="SIA12213.1"/>
    </source>
</evidence>
<proteinExistence type="predicted"/>
<dbReference type="RefSeq" id="WP_074292759.1">
    <property type="nucleotide sequence ID" value="NZ_FSFL01000026.1"/>
</dbReference>
<evidence type="ECO:0000259" key="1">
    <source>
        <dbReference type="PROSITE" id="PS51750"/>
    </source>
</evidence>
<reference evidence="2 3" key="1">
    <citation type="submission" date="2016-11" db="EMBL/GenBank/DDBJ databases">
        <authorList>
            <consortium name="Pathogen Informatics"/>
        </authorList>
    </citation>
    <scope>NUCLEOTIDE SEQUENCE [LARGE SCALE GENOMIC DNA]</scope>
    <source>
        <strain evidence="2 3">104</strain>
    </source>
</reference>
<dbReference type="AlphaFoldDB" id="A0AB38CSR6"/>
<dbReference type="Pfam" id="PF03374">
    <property type="entry name" value="ANT"/>
    <property type="match status" value="1"/>
</dbReference>
<dbReference type="PANTHER" id="PTHR36180:SF2">
    <property type="entry name" value="BRO FAMILY PROTEIN"/>
    <property type="match status" value="1"/>
</dbReference>